<dbReference type="PROSITE" id="PS50057">
    <property type="entry name" value="FERM_3"/>
    <property type="match status" value="1"/>
</dbReference>
<comment type="caution">
    <text evidence="2">The sequence shown here is derived from an EMBL/GenBank/DDBJ whole genome shotgun (WGS) entry which is preliminary data.</text>
</comment>
<accession>A0A4S2M934</accession>
<organism evidence="2 3">
    <name type="scientific">Opisthorchis felineus</name>
    <dbReference type="NCBI Taxonomy" id="147828"/>
    <lineage>
        <taxon>Eukaryota</taxon>
        <taxon>Metazoa</taxon>
        <taxon>Spiralia</taxon>
        <taxon>Lophotrochozoa</taxon>
        <taxon>Platyhelminthes</taxon>
        <taxon>Trematoda</taxon>
        <taxon>Digenea</taxon>
        <taxon>Opisthorchiida</taxon>
        <taxon>Opisthorchiata</taxon>
        <taxon>Opisthorchiidae</taxon>
        <taxon>Opisthorchis</taxon>
    </lineage>
</organism>
<dbReference type="STRING" id="147828.A0A4S2M934"/>
<dbReference type="CDD" id="cd14473">
    <property type="entry name" value="FERM_B-lobe"/>
    <property type="match status" value="1"/>
</dbReference>
<keyword evidence="3" id="KW-1185">Reference proteome</keyword>
<name>A0A4S2M934_OPIFE</name>
<dbReference type="SUPFAM" id="SSF47031">
    <property type="entry name" value="Second domain of FERM"/>
    <property type="match status" value="1"/>
</dbReference>
<protein>
    <recommendedName>
        <fullName evidence="1">FERM domain-containing protein</fullName>
    </recommendedName>
</protein>
<dbReference type="InterPro" id="IPR011993">
    <property type="entry name" value="PH-like_dom_sf"/>
</dbReference>
<dbReference type="AlphaFoldDB" id="A0A4S2M934"/>
<sequence>MLIYLFEQVSEDYLCGHWISWELISNPKDSMEECARISALLYYGRGGSQSIQRVEALSLRPETLRVPDEQWLRRVRHFLLQEAKDSPLDAQAAFLQALEKWPLFGATVFSAESKCLLTSSPYTKDSSSRVRVALTRSGVQFLDYHTRQCISSYRFEEVASTRVNYMVEHAECTEGIVTLTTTKGINLVLQLKQAKMFVFVLNQYQQMLSADLLASE</sequence>
<dbReference type="PANTHER" id="PTHR22692:SF35">
    <property type="match status" value="1"/>
</dbReference>
<proteinExistence type="predicted"/>
<dbReference type="Proteomes" id="UP000308267">
    <property type="component" value="Unassembled WGS sequence"/>
</dbReference>
<dbReference type="InterPro" id="IPR035963">
    <property type="entry name" value="FERM_2"/>
</dbReference>
<reference evidence="2 3" key="1">
    <citation type="journal article" date="2019" name="BMC Genomics">
        <title>New insights from Opisthorchis felineus genome: update on genomics of the epidemiologically important liver flukes.</title>
        <authorList>
            <person name="Ershov N.I."/>
            <person name="Mordvinov V.A."/>
            <person name="Prokhortchouk E.B."/>
            <person name="Pakharukova M.Y."/>
            <person name="Gunbin K.V."/>
            <person name="Ustyantsev K."/>
            <person name="Genaev M.A."/>
            <person name="Blinov A.G."/>
            <person name="Mazur A."/>
            <person name="Boulygina E."/>
            <person name="Tsygankova S."/>
            <person name="Khrameeva E."/>
            <person name="Chekanov N."/>
            <person name="Fan G."/>
            <person name="Xiao A."/>
            <person name="Zhang H."/>
            <person name="Xu X."/>
            <person name="Yang H."/>
            <person name="Solovyev V."/>
            <person name="Lee S.M."/>
            <person name="Liu X."/>
            <person name="Afonnikov D.A."/>
            <person name="Skryabin K.G."/>
        </authorList>
    </citation>
    <scope>NUCLEOTIDE SEQUENCE [LARGE SCALE GENOMIC DNA]</scope>
    <source>
        <strain evidence="2">AK-0245</strain>
        <tissue evidence="2">Whole organism</tissue>
    </source>
</reference>
<dbReference type="EMBL" id="SJOL01005269">
    <property type="protein sequence ID" value="TGZ70608.1"/>
    <property type="molecule type" value="Genomic_DNA"/>
</dbReference>
<dbReference type="InterPro" id="IPR051567">
    <property type="entry name" value="Unconventional_Myosin_ATPase"/>
</dbReference>
<dbReference type="GO" id="GO:0005737">
    <property type="term" value="C:cytoplasm"/>
    <property type="evidence" value="ECO:0007669"/>
    <property type="project" value="UniProtKB-SubCell"/>
</dbReference>
<dbReference type="InterPro" id="IPR019748">
    <property type="entry name" value="FERM_central"/>
</dbReference>
<feature type="domain" description="FERM" evidence="1">
    <location>
        <begin position="1"/>
        <end position="212"/>
    </location>
</feature>
<evidence type="ECO:0000313" key="3">
    <source>
        <dbReference type="Proteomes" id="UP000308267"/>
    </source>
</evidence>
<evidence type="ECO:0000313" key="2">
    <source>
        <dbReference type="EMBL" id="TGZ70608.1"/>
    </source>
</evidence>
<dbReference type="OrthoDB" id="8182952at2759"/>
<dbReference type="PANTHER" id="PTHR22692">
    <property type="entry name" value="MYOSIN VII, XV"/>
    <property type="match status" value="1"/>
</dbReference>
<dbReference type="InterPro" id="IPR000299">
    <property type="entry name" value="FERM_domain"/>
</dbReference>
<gene>
    <name evidence="2" type="ORF">CRM22_003110</name>
</gene>
<dbReference type="Gene3D" id="2.30.29.30">
    <property type="entry name" value="Pleckstrin-homology domain (PH domain)/Phosphotyrosine-binding domain (PTB)"/>
    <property type="match status" value="1"/>
</dbReference>
<evidence type="ECO:0000259" key="1">
    <source>
        <dbReference type="PROSITE" id="PS50057"/>
    </source>
</evidence>